<evidence type="ECO:0000313" key="2">
    <source>
        <dbReference type="EMBL" id="CAF1578650.1"/>
    </source>
</evidence>
<keyword evidence="6" id="KW-1185">Reference proteome</keyword>
<sequence>MGNTDSTIKEEQRILRHPQTGEASEFYWACRNG</sequence>
<dbReference type="AlphaFoldDB" id="A0A816GES1"/>
<gene>
    <name evidence="2" type="ORF">BJG266_LOCUS48480</name>
    <name evidence="3" type="ORF">BJG266_LOCUS48481</name>
    <name evidence="4" type="ORF">QVE165_LOCUS65550</name>
    <name evidence="5" type="ORF">QVE165_LOCUS65551</name>
</gene>
<reference evidence="5" key="1">
    <citation type="submission" date="2021-02" db="EMBL/GenBank/DDBJ databases">
        <authorList>
            <person name="Nowell W R."/>
        </authorList>
    </citation>
    <scope>NUCLEOTIDE SEQUENCE</scope>
</reference>
<dbReference type="EMBL" id="CAJNOI010006464">
    <property type="protein sequence ID" value="CAF1578650.1"/>
    <property type="molecule type" value="Genomic_DNA"/>
</dbReference>
<organism evidence="5 6">
    <name type="scientific">Adineta steineri</name>
    <dbReference type="NCBI Taxonomy" id="433720"/>
    <lineage>
        <taxon>Eukaryota</taxon>
        <taxon>Metazoa</taxon>
        <taxon>Spiralia</taxon>
        <taxon>Gnathifera</taxon>
        <taxon>Rotifera</taxon>
        <taxon>Eurotatoria</taxon>
        <taxon>Bdelloidea</taxon>
        <taxon>Adinetida</taxon>
        <taxon>Adinetidae</taxon>
        <taxon>Adineta</taxon>
    </lineage>
</organism>
<evidence type="ECO:0000313" key="5">
    <source>
        <dbReference type="EMBL" id="CAF1672686.1"/>
    </source>
</evidence>
<comment type="caution">
    <text evidence="5">The sequence shown here is derived from an EMBL/GenBank/DDBJ whole genome shotgun (WGS) entry which is preliminary data.</text>
</comment>
<feature type="region of interest" description="Disordered" evidence="1">
    <location>
        <begin position="1"/>
        <end position="20"/>
    </location>
</feature>
<dbReference type="EMBL" id="CAJNOI010006465">
    <property type="protein sequence ID" value="CAF1578660.1"/>
    <property type="molecule type" value="Genomic_DNA"/>
</dbReference>
<feature type="non-terminal residue" evidence="5">
    <location>
        <position position="33"/>
    </location>
</feature>
<evidence type="ECO:0000313" key="3">
    <source>
        <dbReference type="EMBL" id="CAF1578660.1"/>
    </source>
</evidence>
<dbReference type="OrthoDB" id="539213at2759"/>
<evidence type="ECO:0000313" key="6">
    <source>
        <dbReference type="Proteomes" id="UP000663832"/>
    </source>
</evidence>
<dbReference type="Proteomes" id="UP000663832">
    <property type="component" value="Unassembled WGS sequence"/>
</dbReference>
<evidence type="ECO:0000313" key="4">
    <source>
        <dbReference type="EMBL" id="CAF1672679.1"/>
    </source>
</evidence>
<accession>A0A816GES1</accession>
<name>A0A816GES1_9BILA</name>
<dbReference type="EMBL" id="CAJNOM010006885">
    <property type="protein sequence ID" value="CAF1672679.1"/>
    <property type="molecule type" value="Genomic_DNA"/>
</dbReference>
<protein>
    <submittedName>
        <fullName evidence="5">Uncharacterized protein</fullName>
    </submittedName>
</protein>
<dbReference type="EMBL" id="CAJNOM010006887">
    <property type="protein sequence ID" value="CAF1672686.1"/>
    <property type="molecule type" value="Genomic_DNA"/>
</dbReference>
<evidence type="ECO:0000256" key="1">
    <source>
        <dbReference type="SAM" id="MobiDB-lite"/>
    </source>
</evidence>
<dbReference type="Proteomes" id="UP000663877">
    <property type="component" value="Unassembled WGS sequence"/>
</dbReference>
<proteinExistence type="predicted"/>